<accession>K5VKX9</accession>
<dbReference type="RefSeq" id="XP_007399840.1">
    <property type="nucleotide sequence ID" value="XM_007399778.1"/>
</dbReference>
<proteinExistence type="predicted"/>
<sequence length="86" mass="9102">MRTITLSLFAVLDGQARSEHAHECFLALHPAAGLCARSCASSVLSHRLPSVQVASSTAFEICMLQPSRMDLYLGSGVGESGATQPR</sequence>
<organism evidence="1 2">
    <name type="scientific">Phanerochaete carnosa (strain HHB-10118-sp)</name>
    <name type="common">White-rot fungus</name>
    <name type="synonym">Peniophora carnosa</name>
    <dbReference type="NCBI Taxonomy" id="650164"/>
    <lineage>
        <taxon>Eukaryota</taxon>
        <taxon>Fungi</taxon>
        <taxon>Dikarya</taxon>
        <taxon>Basidiomycota</taxon>
        <taxon>Agaricomycotina</taxon>
        <taxon>Agaricomycetes</taxon>
        <taxon>Polyporales</taxon>
        <taxon>Phanerochaetaceae</taxon>
        <taxon>Phanerochaete</taxon>
    </lineage>
</organism>
<name>K5VKX9_PHACS</name>
<keyword evidence="2" id="KW-1185">Reference proteome</keyword>
<protein>
    <submittedName>
        <fullName evidence="1">Uncharacterized protein</fullName>
    </submittedName>
</protein>
<dbReference type="HOGENOM" id="CLU_2498605_0_0_1"/>
<evidence type="ECO:0000313" key="2">
    <source>
        <dbReference type="Proteomes" id="UP000008370"/>
    </source>
</evidence>
<dbReference type="AlphaFoldDB" id="K5VKX9"/>
<dbReference type="KEGG" id="pco:PHACADRAFT_262510"/>
<dbReference type="Proteomes" id="UP000008370">
    <property type="component" value="Unassembled WGS sequence"/>
</dbReference>
<reference evidence="1 2" key="1">
    <citation type="journal article" date="2012" name="BMC Genomics">
        <title>Comparative genomics of the white-rot fungi, Phanerochaete carnosa and P. chrysosporium, to elucidate the genetic basis of the distinct wood types they colonize.</title>
        <authorList>
            <person name="Suzuki H."/>
            <person name="MacDonald J."/>
            <person name="Syed K."/>
            <person name="Salamov A."/>
            <person name="Hori C."/>
            <person name="Aerts A."/>
            <person name="Henrissat B."/>
            <person name="Wiebenga A."/>
            <person name="vanKuyk P.A."/>
            <person name="Barry K."/>
            <person name="Lindquist E."/>
            <person name="LaButti K."/>
            <person name="Lapidus A."/>
            <person name="Lucas S."/>
            <person name="Coutinho P."/>
            <person name="Gong Y."/>
            <person name="Samejima M."/>
            <person name="Mahadevan R."/>
            <person name="Abou-Zaid M."/>
            <person name="de Vries R.P."/>
            <person name="Igarashi K."/>
            <person name="Yadav J.S."/>
            <person name="Grigoriev I.V."/>
            <person name="Master E.R."/>
        </authorList>
    </citation>
    <scope>NUCLEOTIDE SEQUENCE [LARGE SCALE GENOMIC DNA]</scope>
    <source>
        <strain evidence="1 2">HHB-10118-sp</strain>
    </source>
</reference>
<dbReference type="GeneID" id="18918303"/>
<dbReference type="EMBL" id="JH930476">
    <property type="protein sequence ID" value="EKM52058.1"/>
    <property type="molecule type" value="Genomic_DNA"/>
</dbReference>
<dbReference type="InParanoid" id="K5VKX9"/>
<evidence type="ECO:0000313" key="1">
    <source>
        <dbReference type="EMBL" id="EKM52058.1"/>
    </source>
</evidence>
<gene>
    <name evidence="1" type="ORF">PHACADRAFT_262510</name>
</gene>